<dbReference type="AlphaFoldDB" id="A0A0A8YD05"/>
<protein>
    <submittedName>
        <fullName evidence="1">Uncharacterized protein</fullName>
    </submittedName>
</protein>
<dbReference type="EMBL" id="GBRH01273924">
    <property type="protein sequence ID" value="JAD23971.1"/>
    <property type="molecule type" value="Transcribed_RNA"/>
</dbReference>
<name>A0A0A8YD05_ARUDO</name>
<reference evidence="1" key="1">
    <citation type="submission" date="2014-09" db="EMBL/GenBank/DDBJ databases">
        <authorList>
            <person name="Magalhaes I.L.F."/>
            <person name="Oliveira U."/>
            <person name="Santos F.R."/>
            <person name="Vidigal T.H.D.A."/>
            <person name="Brescovit A.D."/>
            <person name="Santos A.J."/>
        </authorList>
    </citation>
    <scope>NUCLEOTIDE SEQUENCE</scope>
    <source>
        <tissue evidence="1">Shoot tissue taken approximately 20 cm above the soil surface</tissue>
    </source>
</reference>
<sequence>MQQMKADKSHTNKSQEL</sequence>
<reference evidence="1" key="2">
    <citation type="journal article" date="2015" name="Data Brief">
        <title>Shoot transcriptome of the giant reed, Arundo donax.</title>
        <authorList>
            <person name="Barrero R.A."/>
            <person name="Guerrero F.D."/>
            <person name="Moolhuijzen P."/>
            <person name="Goolsby J.A."/>
            <person name="Tidwell J."/>
            <person name="Bellgard S.E."/>
            <person name="Bellgard M.I."/>
        </authorList>
    </citation>
    <scope>NUCLEOTIDE SEQUENCE</scope>
    <source>
        <tissue evidence="1">Shoot tissue taken approximately 20 cm above the soil surface</tissue>
    </source>
</reference>
<evidence type="ECO:0000313" key="1">
    <source>
        <dbReference type="EMBL" id="JAD23971.1"/>
    </source>
</evidence>
<accession>A0A0A8YD05</accession>
<organism evidence="1">
    <name type="scientific">Arundo donax</name>
    <name type="common">Giant reed</name>
    <name type="synonym">Donax arundinaceus</name>
    <dbReference type="NCBI Taxonomy" id="35708"/>
    <lineage>
        <taxon>Eukaryota</taxon>
        <taxon>Viridiplantae</taxon>
        <taxon>Streptophyta</taxon>
        <taxon>Embryophyta</taxon>
        <taxon>Tracheophyta</taxon>
        <taxon>Spermatophyta</taxon>
        <taxon>Magnoliopsida</taxon>
        <taxon>Liliopsida</taxon>
        <taxon>Poales</taxon>
        <taxon>Poaceae</taxon>
        <taxon>PACMAD clade</taxon>
        <taxon>Arundinoideae</taxon>
        <taxon>Arundineae</taxon>
        <taxon>Arundo</taxon>
    </lineage>
</organism>
<proteinExistence type="predicted"/>